<accession>A0ABT3U7Q7</accession>
<keyword evidence="1" id="KW-0472">Membrane</keyword>
<feature type="non-terminal residue" evidence="2">
    <location>
        <position position="255"/>
    </location>
</feature>
<name>A0ABT3U7Q7_9ACTN</name>
<dbReference type="Proteomes" id="UP001163064">
    <property type="component" value="Unassembled WGS sequence"/>
</dbReference>
<proteinExistence type="predicted"/>
<feature type="transmembrane region" description="Helical" evidence="1">
    <location>
        <begin position="146"/>
        <end position="167"/>
    </location>
</feature>
<organism evidence="2 3">
    <name type="scientific">Streptomyces beihaiensis</name>
    <dbReference type="NCBI Taxonomy" id="2984495"/>
    <lineage>
        <taxon>Bacteria</taxon>
        <taxon>Bacillati</taxon>
        <taxon>Actinomycetota</taxon>
        <taxon>Actinomycetes</taxon>
        <taxon>Kitasatosporales</taxon>
        <taxon>Streptomycetaceae</taxon>
        <taxon>Streptomyces</taxon>
    </lineage>
</organism>
<reference evidence="2" key="1">
    <citation type="submission" date="2022-10" db="EMBL/GenBank/DDBJ databases">
        <title>Streptomyces beihaiensis sp. nov., a chitin degrading actinobacterium, isolated from shrimp pond soil.</title>
        <authorList>
            <person name="Xie J."/>
            <person name="Shen N."/>
        </authorList>
    </citation>
    <scope>NUCLEOTIDE SEQUENCE</scope>
    <source>
        <strain evidence="2">GXMU-J5</strain>
    </source>
</reference>
<sequence>MTGRRLHSLPPWLSHALRAQRAPVPWAAVVRGALAGGPLLLAAVFAGRPSNGVLLALGAMLAGVNDRPGTRRAAVWRIGAPALAGALGLIIGTALTGSAVPLVVACGVLGLVAGASSAVGAVASAAGSQLLVAVAVAAGMPLPEAGWLRALLYVGGAGWLILLRLVLPSPTGVNRGRSRNSRGTPLSYLYDGERTAVAAVYDAIADLLDAVGGPDARARRAALTAALDQAQDALHGPRLRWYAGSAAERRLRAQY</sequence>
<keyword evidence="3" id="KW-1185">Reference proteome</keyword>
<evidence type="ECO:0000256" key="1">
    <source>
        <dbReference type="SAM" id="Phobius"/>
    </source>
</evidence>
<evidence type="ECO:0000313" key="2">
    <source>
        <dbReference type="EMBL" id="MCX3064213.1"/>
    </source>
</evidence>
<gene>
    <name evidence="2" type="ORF">OFY01_31575</name>
</gene>
<dbReference type="EMBL" id="JAPHNL010000336">
    <property type="protein sequence ID" value="MCX3064213.1"/>
    <property type="molecule type" value="Genomic_DNA"/>
</dbReference>
<keyword evidence="1" id="KW-1133">Transmembrane helix</keyword>
<evidence type="ECO:0000313" key="3">
    <source>
        <dbReference type="Proteomes" id="UP001163064"/>
    </source>
</evidence>
<protein>
    <submittedName>
        <fullName evidence="2">FUSC family protein</fullName>
    </submittedName>
</protein>
<keyword evidence="1" id="KW-0812">Transmembrane</keyword>
<comment type="caution">
    <text evidence="2">The sequence shown here is derived from an EMBL/GenBank/DDBJ whole genome shotgun (WGS) entry which is preliminary data.</text>
</comment>